<dbReference type="InterPro" id="IPR017853">
    <property type="entry name" value="GH"/>
</dbReference>
<dbReference type="EMBL" id="SKFH01000009">
    <property type="protein sequence ID" value="TCZ72971.1"/>
    <property type="molecule type" value="Genomic_DNA"/>
</dbReference>
<keyword evidence="3" id="KW-0119">Carbohydrate metabolism</keyword>
<dbReference type="InterPro" id="IPR013783">
    <property type="entry name" value="Ig-like_fold"/>
</dbReference>
<proteinExistence type="inferred from homology"/>
<dbReference type="PROSITE" id="PS00775">
    <property type="entry name" value="GLYCOSYL_HYDROL_F3"/>
    <property type="match status" value="1"/>
</dbReference>
<dbReference type="RefSeq" id="WP_131851606.1">
    <property type="nucleotide sequence ID" value="NZ_SKFH01000009.1"/>
</dbReference>
<dbReference type="Gene3D" id="3.20.20.300">
    <property type="entry name" value="Glycoside hydrolase, family 3, N-terminal domain"/>
    <property type="match status" value="1"/>
</dbReference>
<dbReference type="PANTHER" id="PTHR42715:SF10">
    <property type="entry name" value="BETA-GLUCOSIDASE"/>
    <property type="match status" value="1"/>
</dbReference>
<evidence type="ECO:0000313" key="8">
    <source>
        <dbReference type="Proteomes" id="UP000295164"/>
    </source>
</evidence>
<keyword evidence="8" id="KW-1185">Reference proteome</keyword>
<dbReference type="Pfam" id="PF00933">
    <property type="entry name" value="Glyco_hydro_3"/>
    <property type="match status" value="1"/>
</dbReference>
<evidence type="ECO:0000256" key="2">
    <source>
        <dbReference type="ARBA" id="ARBA00022801"/>
    </source>
</evidence>
<dbReference type="SUPFAM" id="SSF51445">
    <property type="entry name" value="(Trans)glycosidases"/>
    <property type="match status" value="1"/>
</dbReference>
<dbReference type="Proteomes" id="UP000295164">
    <property type="component" value="Unassembled WGS sequence"/>
</dbReference>
<evidence type="ECO:0000259" key="6">
    <source>
        <dbReference type="SMART" id="SM01217"/>
    </source>
</evidence>
<dbReference type="InterPro" id="IPR019800">
    <property type="entry name" value="Glyco_hydro_3_AS"/>
</dbReference>
<dbReference type="Pfam" id="PF01915">
    <property type="entry name" value="Glyco_hydro_3_C"/>
    <property type="match status" value="1"/>
</dbReference>
<dbReference type="InterPro" id="IPR050288">
    <property type="entry name" value="Cellulose_deg_GH3"/>
</dbReference>
<dbReference type="Gene3D" id="2.60.40.10">
    <property type="entry name" value="Immunoglobulins"/>
    <property type="match status" value="1"/>
</dbReference>
<dbReference type="SMART" id="SM01217">
    <property type="entry name" value="Fn3_like"/>
    <property type="match status" value="1"/>
</dbReference>
<dbReference type="FunFam" id="2.60.40.10:FF:000495">
    <property type="entry name" value="Periplasmic beta-glucosidase"/>
    <property type="match status" value="1"/>
</dbReference>
<accession>A0A4R4E4P7</accession>
<dbReference type="AlphaFoldDB" id="A0A4R4E4P7"/>
<dbReference type="Gene3D" id="3.40.50.1700">
    <property type="entry name" value="Glycoside hydrolase family 3 C-terminal domain"/>
    <property type="match status" value="1"/>
</dbReference>
<dbReference type="InterPro" id="IPR036881">
    <property type="entry name" value="Glyco_hydro_3_C_sf"/>
</dbReference>
<dbReference type="GO" id="GO:0005975">
    <property type="term" value="P:carbohydrate metabolic process"/>
    <property type="evidence" value="ECO:0007669"/>
    <property type="project" value="InterPro"/>
</dbReference>
<dbReference type="InterPro" id="IPR036962">
    <property type="entry name" value="Glyco_hydro_3_N_sf"/>
</dbReference>
<evidence type="ECO:0000256" key="3">
    <source>
        <dbReference type="ARBA" id="ARBA00023277"/>
    </source>
</evidence>
<dbReference type="PANTHER" id="PTHR42715">
    <property type="entry name" value="BETA-GLUCOSIDASE"/>
    <property type="match status" value="1"/>
</dbReference>
<feature type="domain" description="Fibronectin type III-like" evidence="6">
    <location>
        <begin position="652"/>
        <end position="722"/>
    </location>
</feature>
<gene>
    <name evidence="7" type="ORF">E0486_07865</name>
</gene>
<reference evidence="7 8" key="1">
    <citation type="submission" date="2019-03" db="EMBL/GenBank/DDBJ databases">
        <authorList>
            <person name="Kim M.K.M."/>
        </authorList>
    </citation>
    <scope>NUCLEOTIDE SEQUENCE [LARGE SCALE GENOMIC DNA]</scope>
    <source>
        <strain evidence="7 8">17J68-15</strain>
    </source>
</reference>
<protein>
    <submittedName>
        <fullName evidence="7">Glycosyl hydrolase</fullName>
    </submittedName>
</protein>
<dbReference type="InterPro" id="IPR001764">
    <property type="entry name" value="Glyco_hydro_3_N"/>
</dbReference>
<keyword evidence="2 4" id="KW-0378">Hydrolase</keyword>
<comment type="similarity">
    <text evidence="1 4">Belongs to the glycosyl hydrolase 3 family.</text>
</comment>
<evidence type="ECO:0000256" key="5">
    <source>
        <dbReference type="SAM" id="SignalP"/>
    </source>
</evidence>
<dbReference type="SUPFAM" id="SSF52279">
    <property type="entry name" value="Beta-D-glucan exohydrolase, C-terminal domain"/>
    <property type="match status" value="1"/>
</dbReference>
<evidence type="ECO:0000256" key="1">
    <source>
        <dbReference type="ARBA" id="ARBA00005336"/>
    </source>
</evidence>
<evidence type="ECO:0000256" key="4">
    <source>
        <dbReference type="RuleBase" id="RU361161"/>
    </source>
</evidence>
<comment type="caution">
    <text evidence="7">The sequence shown here is derived from an EMBL/GenBank/DDBJ whole genome shotgun (WGS) entry which is preliminary data.</text>
</comment>
<feature type="chain" id="PRO_5020407269" evidence="5">
    <location>
        <begin position="25"/>
        <end position="734"/>
    </location>
</feature>
<dbReference type="PRINTS" id="PR00133">
    <property type="entry name" value="GLHYDRLASE3"/>
</dbReference>
<dbReference type="InterPro" id="IPR002772">
    <property type="entry name" value="Glyco_hydro_3_C"/>
</dbReference>
<keyword evidence="4" id="KW-0326">Glycosidase</keyword>
<feature type="signal peptide" evidence="5">
    <location>
        <begin position="1"/>
        <end position="24"/>
    </location>
</feature>
<sequence>MKTIPLFTRFLLAGCVALSLPAAAQNKTPVKVAKGTPSESSLEAQAESLLRQMTLEEKVNMIHATSSFTSGGVPRLHIPEWKMSDGPHGVRVEHGRDWDADRNVYDSGTALPVGVCLAATWNPQLGYAFGSVLGSEAAARGKDVILGPGINIIRTPLNGRNFEYQSEDPYLVSRLVVGYVNGVQDQGISACVKHYALNNQEVKRTSIDVHLSERALREIYLPGFRAAIVEGKANTIMGSYNKVRGQWATENHYLVNDILKKEWGLKGVLMSDWGAVHHTQQAMWNGTDVEMGTDLAMLPNPDYNKFYMADSVLSLVRSGRMPEYLVDDKVRRILYVMLKTNVIDGKRKKGAYNTKGHQETARRIAEEGIVLLKNSNALLPLQKSAVRRIAVIGANADRKQAMGGGSSQVKAFYEITPLEGLRKLVGNSAQITYVPGYAVARDAQADEASIRAATDAAAAADVVVYVGGSFHGYNHTVWADNAYDAEDVDKPDMNLPFNQDALISAVLKANPRTIVVLMGGGAMDMTRWVDAAPAILQAWYPGMEGGNALARILFGEVNPSGKLPMTFPKTLAEAPAHKLGEYPGKDGIVNYNDDIYVGYRYFDTWKVEPQFAFGHGLSYTSFRYSNIKTAAKGKRATVTFTVTNTGKVAGAETAQLYVHQQRPSLPRPERELKGFQKVWLQPGESKQVTLTLNEDAFQYYNDVQSKWVSDGGAYDILVGGSSRSLPLSARITLQ</sequence>
<dbReference type="GO" id="GO:0008422">
    <property type="term" value="F:beta-glucosidase activity"/>
    <property type="evidence" value="ECO:0007669"/>
    <property type="project" value="UniProtKB-ARBA"/>
</dbReference>
<dbReference type="InterPro" id="IPR026891">
    <property type="entry name" value="Fn3-like"/>
</dbReference>
<dbReference type="OrthoDB" id="721009at2"/>
<organism evidence="7 8">
    <name type="scientific">Flaviaesturariibacter aridisoli</name>
    <dbReference type="NCBI Taxonomy" id="2545761"/>
    <lineage>
        <taxon>Bacteria</taxon>
        <taxon>Pseudomonadati</taxon>
        <taxon>Bacteroidota</taxon>
        <taxon>Chitinophagia</taxon>
        <taxon>Chitinophagales</taxon>
        <taxon>Chitinophagaceae</taxon>
        <taxon>Flaviaestuariibacter</taxon>
    </lineage>
</organism>
<dbReference type="Pfam" id="PF14310">
    <property type="entry name" value="Fn3-like"/>
    <property type="match status" value="1"/>
</dbReference>
<name>A0A4R4E4P7_9BACT</name>
<evidence type="ECO:0000313" key="7">
    <source>
        <dbReference type="EMBL" id="TCZ72971.1"/>
    </source>
</evidence>
<keyword evidence="5" id="KW-0732">Signal</keyword>